<dbReference type="RefSeq" id="WP_236986306.1">
    <property type="nucleotide sequence ID" value="NZ_AP023086.1"/>
</dbReference>
<dbReference type="PANTHER" id="PTHR10434">
    <property type="entry name" value="1-ACYL-SN-GLYCEROL-3-PHOSPHATE ACYLTRANSFERASE"/>
    <property type="match status" value="1"/>
</dbReference>
<dbReference type="AlphaFoldDB" id="A0AAN1WFV8"/>
<evidence type="ECO:0000313" key="6">
    <source>
        <dbReference type="Proteomes" id="UP001320119"/>
    </source>
</evidence>
<reference evidence="5 6" key="1">
    <citation type="journal article" date="2022" name="IScience">
        <title>An ultrasensitive nanofiber-based assay for enzymatic hydrolysis and deep-sea microbial degradation of cellulose.</title>
        <authorList>
            <person name="Tsudome M."/>
            <person name="Tachioka M."/>
            <person name="Miyazaki M."/>
            <person name="Uchimura K."/>
            <person name="Tsuda M."/>
            <person name="Takaki Y."/>
            <person name="Deguchi S."/>
        </authorList>
    </citation>
    <scope>NUCLEOTIDE SEQUENCE [LARGE SCALE GENOMIC DNA]</scope>
    <source>
        <strain evidence="5 6">GE09</strain>
    </source>
</reference>
<evidence type="ECO:0000256" key="3">
    <source>
        <dbReference type="ARBA" id="ARBA00023315"/>
    </source>
</evidence>
<protein>
    <recommendedName>
        <fullName evidence="4">Phospholipid/glycerol acyltransferase domain-containing protein</fullName>
    </recommendedName>
</protein>
<keyword evidence="3" id="KW-0012">Acyltransferase</keyword>
<evidence type="ECO:0000259" key="4">
    <source>
        <dbReference type="SMART" id="SM00563"/>
    </source>
</evidence>
<name>A0AAN1WFV8_9GAMM</name>
<evidence type="ECO:0000313" key="5">
    <source>
        <dbReference type="EMBL" id="BCD96823.1"/>
    </source>
</evidence>
<evidence type="ECO:0000256" key="2">
    <source>
        <dbReference type="ARBA" id="ARBA00022679"/>
    </source>
</evidence>
<dbReference type="GO" id="GO:0003841">
    <property type="term" value="F:1-acylglycerol-3-phosphate O-acyltransferase activity"/>
    <property type="evidence" value="ECO:0007669"/>
    <property type="project" value="TreeGrafter"/>
</dbReference>
<dbReference type="PANTHER" id="PTHR10434:SF66">
    <property type="entry name" value="PHOSPHOLIPID_GLYCEROL ACYLTRANSFERASE DOMAIN-CONTAINING PROTEIN"/>
    <property type="match status" value="1"/>
</dbReference>
<dbReference type="SUPFAM" id="SSF69593">
    <property type="entry name" value="Glycerol-3-phosphate (1)-acyltransferase"/>
    <property type="match status" value="1"/>
</dbReference>
<dbReference type="KEGG" id="marq:MARGE09_P1023"/>
<comment type="pathway">
    <text evidence="1">Lipid metabolism.</text>
</comment>
<dbReference type="EMBL" id="AP023086">
    <property type="protein sequence ID" value="BCD96823.1"/>
    <property type="molecule type" value="Genomic_DNA"/>
</dbReference>
<feature type="domain" description="Phospholipid/glycerol acyltransferase" evidence="4">
    <location>
        <begin position="98"/>
        <end position="205"/>
    </location>
</feature>
<keyword evidence="2" id="KW-0808">Transferase</keyword>
<dbReference type="CDD" id="cd07989">
    <property type="entry name" value="LPLAT_AGPAT-like"/>
    <property type="match status" value="1"/>
</dbReference>
<gene>
    <name evidence="5" type="ORF">MARGE09_P1023</name>
</gene>
<organism evidence="5 6">
    <name type="scientific">Marinagarivorans cellulosilyticus</name>
    <dbReference type="NCBI Taxonomy" id="2721545"/>
    <lineage>
        <taxon>Bacteria</taxon>
        <taxon>Pseudomonadati</taxon>
        <taxon>Pseudomonadota</taxon>
        <taxon>Gammaproteobacteria</taxon>
        <taxon>Cellvibrionales</taxon>
        <taxon>Cellvibrionaceae</taxon>
        <taxon>Marinagarivorans</taxon>
    </lineage>
</organism>
<keyword evidence="6" id="KW-1185">Reference proteome</keyword>
<accession>A0AAN1WFV8</accession>
<dbReference type="SMART" id="SM00563">
    <property type="entry name" value="PlsC"/>
    <property type="match status" value="1"/>
</dbReference>
<dbReference type="GO" id="GO:0006654">
    <property type="term" value="P:phosphatidic acid biosynthetic process"/>
    <property type="evidence" value="ECO:0007669"/>
    <property type="project" value="TreeGrafter"/>
</dbReference>
<dbReference type="Proteomes" id="UP001320119">
    <property type="component" value="Chromosome"/>
</dbReference>
<dbReference type="InterPro" id="IPR002123">
    <property type="entry name" value="Plipid/glycerol_acylTrfase"/>
</dbReference>
<sequence length="273" mass="30420">MATQPVKRYSMLRRFMRSKAWRIPATGLGFGLFGAGGVALSLTVFPLMYILPISARKKERISRLTISKVWRGYVAILRALGLISYEFHNVEALTEPNQLIIANHPSLLDVVFVIGLTGDASCIVKAALWRNPFTGLAVRAANYVNNEENNLFSRCLDMLAAGQSLIVFPEGTRSRPGEPLSFHRGPSNLALSSGLPITPVVILCEPATLLKHKRWYEVSDEPAHYTITVMPKMPVSHYLENEQFQSTAARQLTRELTAYFSEFTGSPIKPSKR</sequence>
<evidence type="ECO:0000256" key="1">
    <source>
        <dbReference type="ARBA" id="ARBA00005189"/>
    </source>
</evidence>
<proteinExistence type="predicted"/>
<dbReference type="Pfam" id="PF01553">
    <property type="entry name" value="Acyltransferase"/>
    <property type="match status" value="1"/>
</dbReference>